<dbReference type="PROSITE" id="PS50112">
    <property type="entry name" value="PAS"/>
    <property type="match status" value="1"/>
</dbReference>
<accession>A0AAE3RCT8</accession>
<dbReference type="SMART" id="SM00091">
    <property type="entry name" value="PAS"/>
    <property type="match status" value="1"/>
</dbReference>
<protein>
    <submittedName>
        <fullName evidence="2">PAS domain-containing protein</fullName>
    </submittedName>
</protein>
<proteinExistence type="predicted"/>
<organism evidence="2 3">
    <name type="scientific">Xanthocytophaga agilis</name>
    <dbReference type="NCBI Taxonomy" id="3048010"/>
    <lineage>
        <taxon>Bacteria</taxon>
        <taxon>Pseudomonadati</taxon>
        <taxon>Bacteroidota</taxon>
        <taxon>Cytophagia</taxon>
        <taxon>Cytophagales</taxon>
        <taxon>Rhodocytophagaceae</taxon>
        <taxon>Xanthocytophaga</taxon>
    </lineage>
</organism>
<feature type="domain" description="PAS" evidence="1">
    <location>
        <begin position="9"/>
        <end position="80"/>
    </location>
</feature>
<dbReference type="InterPro" id="IPR035965">
    <property type="entry name" value="PAS-like_dom_sf"/>
</dbReference>
<reference evidence="2" key="1">
    <citation type="submission" date="2023-05" db="EMBL/GenBank/DDBJ databases">
        <authorList>
            <person name="Zhang X."/>
        </authorList>
    </citation>
    <scope>NUCLEOTIDE SEQUENCE</scope>
    <source>
        <strain evidence="2">BD1B2-1</strain>
    </source>
</reference>
<dbReference type="SUPFAM" id="SSF55785">
    <property type="entry name" value="PYP-like sensor domain (PAS domain)"/>
    <property type="match status" value="1"/>
</dbReference>
<dbReference type="InterPro" id="IPR000014">
    <property type="entry name" value="PAS"/>
</dbReference>
<dbReference type="RefSeq" id="WP_314518851.1">
    <property type="nucleotide sequence ID" value="NZ_JASJOU010000020.1"/>
</dbReference>
<name>A0AAE3RCT8_9BACT</name>
<dbReference type="Proteomes" id="UP001232063">
    <property type="component" value="Unassembled WGS sequence"/>
</dbReference>
<evidence type="ECO:0000259" key="1">
    <source>
        <dbReference type="PROSITE" id="PS50112"/>
    </source>
</evidence>
<evidence type="ECO:0000313" key="2">
    <source>
        <dbReference type="EMBL" id="MDJ1506110.1"/>
    </source>
</evidence>
<keyword evidence="3" id="KW-1185">Reference proteome</keyword>
<sequence>MDAPLDFYSAAFLSQLAQQSSFIVFAFDPDLQQFSYLNPAFEQVFNCSRQQLKLSQLWDLVHPEDRSYVSDIYQQLLNQPATGQQTPDKETSRQEEAIRQPIEFRIQLEDRTIKWLRLLPLSIPVGLDKTNACWVV</sequence>
<dbReference type="EMBL" id="JASJOU010000020">
    <property type="protein sequence ID" value="MDJ1506110.1"/>
    <property type="molecule type" value="Genomic_DNA"/>
</dbReference>
<dbReference type="Pfam" id="PF08447">
    <property type="entry name" value="PAS_3"/>
    <property type="match status" value="1"/>
</dbReference>
<dbReference type="Gene3D" id="3.30.450.20">
    <property type="entry name" value="PAS domain"/>
    <property type="match status" value="1"/>
</dbReference>
<gene>
    <name evidence="2" type="ORF">QNI22_35955</name>
</gene>
<dbReference type="AlphaFoldDB" id="A0AAE3RCT8"/>
<dbReference type="CDD" id="cd00130">
    <property type="entry name" value="PAS"/>
    <property type="match status" value="1"/>
</dbReference>
<dbReference type="InterPro" id="IPR013655">
    <property type="entry name" value="PAS_fold_3"/>
</dbReference>
<evidence type="ECO:0000313" key="3">
    <source>
        <dbReference type="Proteomes" id="UP001232063"/>
    </source>
</evidence>
<comment type="caution">
    <text evidence="2">The sequence shown here is derived from an EMBL/GenBank/DDBJ whole genome shotgun (WGS) entry which is preliminary data.</text>
</comment>